<accession>A0ABX1YEB5</accession>
<name>A0ABX1YEB5_9BACL</name>
<dbReference type="PANTHER" id="PTHR36834:SF1">
    <property type="entry name" value="INTEGRAL MEMBRANE PROTEIN"/>
    <property type="match status" value="1"/>
</dbReference>
<keyword evidence="1" id="KW-1133">Transmembrane helix</keyword>
<feature type="transmembrane region" description="Helical" evidence="1">
    <location>
        <begin position="95"/>
        <end position="115"/>
    </location>
</feature>
<dbReference type="PANTHER" id="PTHR36834">
    <property type="entry name" value="MEMBRANE PROTEIN-RELATED"/>
    <property type="match status" value="1"/>
</dbReference>
<feature type="transmembrane region" description="Helical" evidence="1">
    <location>
        <begin position="38"/>
        <end position="56"/>
    </location>
</feature>
<dbReference type="InterPro" id="IPR006976">
    <property type="entry name" value="VanZ-like"/>
</dbReference>
<feature type="domain" description="VanZ-like" evidence="2">
    <location>
        <begin position="45"/>
        <end position="170"/>
    </location>
</feature>
<proteinExistence type="predicted"/>
<sequence length="172" mass="19509">MTAPLKSLKVRAISNTRKHRRKRKPAANRQKLPPGRRILAWLLLLIYSAVLIYWMFLGFGRTLQTEGPLRYNLEPLRTMRLYFDMSNGVSYSGRLVNLLGNVAVFVPFGILLPLVSTAYRSVLRLTLVSVLCIIVLELMQMLLRAGSLDIDDLLLNLLGVWAGYALLRLVRG</sequence>
<reference evidence="3 4" key="1">
    <citation type="submission" date="2019-10" db="EMBL/GenBank/DDBJ databases">
        <title>Description of Paenibacillus terricola sp. nov.</title>
        <authorList>
            <person name="Carlier A."/>
            <person name="Qi S."/>
        </authorList>
    </citation>
    <scope>NUCLEOTIDE SEQUENCE [LARGE SCALE GENOMIC DNA]</scope>
    <source>
        <strain evidence="3 4">LMG 31459</strain>
    </source>
</reference>
<comment type="caution">
    <text evidence="3">The sequence shown here is derived from an EMBL/GenBank/DDBJ whole genome shotgun (WGS) entry which is preliminary data.</text>
</comment>
<keyword evidence="1" id="KW-0812">Transmembrane</keyword>
<dbReference type="Pfam" id="PF04892">
    <property type="entry name" value="VanZ"/>
    <property type="match status" value="1"/>
</dbReference>
<evidence type="ECO:0000256" key="1">
    <source>
        <dbReference type="SAM" id="Phobius"/>
    </source>
</evidence>
<evidence type="ECO:0000313" key="3">
    <source>
        <dbReference type="EMBL" id="NOU78248.1"/>
    </source>
</evidence>
<dbReference type="EMBL" id="WHOB01000018">
    <property type="protein sequence ID" value="NOU78248.1"/>
    <property type="molecule type" value="Genomic_DNA"/>
</dbReference>
<dbReference type="InterPro" id="IPR053150">
    <property type="entry name" value="Teicoplanin_resist-assoc"/>
</dbReference>
<feature type="transmembrane region" description="Helical" evidence="1">
    <location>
        <begin position="153"/>
        <end position="170"/>
    </location>
</feature>
<feature type="transmembrane region" description="Helical" evidence="1">
    <location>
        <begin position="122"/>
        <end position="141"/>
    </location>
</feature>
<gene>
    <name evidence="3" type="ORF">GC101_05075</name>
</gene>
<evidence type="ECO:0000259" key="2">
    <source>
        <dbReference type="Pfam" id="PF04892"/>
    </source>
</evidence>
<organism evidence="3 4">
    <name type="scientific">Paenibacillus phytohabitans</name>
    <dbReference type="NCBI Taxonomy" id="2654978"/>
    <lineage>
        <taxon>Bacteria</taxon>
        <taxon>Bacillati</taxon>
        <taxon>Bacillota</taxon>
        <taxon>Bacilli</taxon>
        <taxon>Bacillales</taxon>
        <taxon>Paenibacillaceae</taxon>
        <taxon>Paenibacillus</taxon>
    </lineage>
</organism>
<dbReference type="Proteomes" id="UP000596857">
    <property type="component" value="Unassembled WGS sequence"/>
</dbReference>
<evidence type="ECO:0000313" key="4">
    <source>
        <dbReference type="Proteomes" id="UP000596857"/>
    </source>
</evidence>
<keyword evidence="1" id="KW-0472">Membrane</keyword>
<protein>
    <submittedName>
        <fullName evidence="3">VanZ family protein</fullName>
    </submittedName>
</protein>
<keyword evidence="4" id="KW-1185">Reference proteome</keyword>